<gene>
    <name evidence="2" type="ORF">CLAFUR5_08161</name>
</gene>
<reference evidence="2" key="2">
    <citation type="journal article" date="2022" name="Microb. Genom.">
        <title>A chromosome-scale genome assembly of the tomato pathogen Cladosporium fulvum reveals a compartmentalized genome architecture and the presence of a dispensable chromosome.</title>
        <authorList>
            <person name="Zaccaron A.Z."/>
            <person name="Chen L.H."/>
            <person name="Samaras A."/>
            <person name="Stergiopoulos I."/>
        </authorList>
    </citation>
    <scope>NUCLEOTIDE SEQUENCE</scope>
    <source>
        <strain evidence="2">Race5_Kim</strain>
    </source>
</reference>
<dbReference type="OrthoDB" id="3650808at2759"/>
<protein>
    <submittedName>
        <fullName evidence="2">Uncharacterized protein</fullName>
    </submittedName>
</protein>
<sequence>MIDRSGRYDRHIANTKVSPMRSSHTVRPHKQLMPSSEQPHGESPHLLGQSPRSDLTSAHPRDYQCPCCFGIPNITVIAITMSSSGIFPFFSLARELRDLIYSHCLKKSTSIELSNEIRFHVHEYPYPHLFRVNRQFGKELREVAEEHASLHIYSTAIPGGPKPKLLAVIPGGLRMIRNISFELNCWNGHDIVSDLTAQDEWITTIIHDLDPDKSKDLSYHINLMSRSKIPDGEAAILWSGIWIDMHNLKELLIMQAGEVLSRWDGGTNQFVRVAREGYEGGGGGGENVWLNTVRDV</sequence>
<dbReference type="KEGG" id="ffu:CLAFUR5_08161"/>
<feature type="compositionally biased region" description="Basic and acidic residues" evidence="1">
    <location>
        <begin position="1"/>
        <end position="12"/>
    </location>
</feature>
<evidence type="ECO:0000313" key="3">
    <source>
        <dbReference type="Proteomes" id="UP000756132"/>
    </source>
</evidence>
<organism evidence="2 3">
    <name type="scientific">Passalora fulva</name>
    <name type="common">Tomato leaf mold</name>
    <name type="synonym">Cladosporium fulvum</name>
    <dbReference type="NCBI Taxonomy" id="5499"/>
    <lineage>
        <taxon>Eukaryota</taxon>
        <taxon>Fungi</taxon>
        <taxon>Dikarya</taxon>
        <taxon>Ascomycota</taxon>
        <taxon>Pezizomycotina</taxon>
        <taxon>Dothideomycetes</taxon>
        <taxon>Dothideomycetidae</taxon>
        <taxon>Mycosphaerellales</taxon>
        <taxon>Mycosphaerellaceae</taxon>
        <taxon>Fulvia</taxon>
    </lineage>
</organism>
<dbReference type="RefSeq" id="XP_047759975.1">
    <property type="nucleotide sequence ID" value="XM_047907309.1"/>
</dbReference>
<evidence type="ECO:0000256" key="1">
    <source>
        <dbReference type="SAM" id="MobiDB-lite"/>
    </source>
</evidence>
<dbReference type="EMBL" id="CP090165">
    <property type="protein sequence ID" value="UJO15609.1"/>
    <property type="molecule type" value="Genomic_DNA"/>
</dbReference>
<dbReference type="Proteomes" id="UP000756132">
    <property type="component" value="Chromosome 3"/>
</dbReference>
<dbReference type="AlphaFoldDB" id="A0A9Q8LE87"/>
<evidence type="ECO:0000313" key="2">
    <source>
        <dbReference type="EMBL" id="UJO15609.1"/>
    </source>
</evidence>
<feature type="region of interest" description="Disordered" evidence="1">
    <location>
        <begin position="1"/>
        <end position="58"/>
    </location>
</feature>
<name>A0A9Q8LE87_PASFU</name>
<keyword evidence="3" id="KW-1185">Reference proteome</keyword>
<proteinExistence type="predicted"/>
<dbReference type="GeneID" id="71988039"/>
<accession>A0A9Q8LE87</accession>
<reference evidence="2" key="1">
    <citation type="submission" date="2021-12" db="EMBL/GenBank/DDBJ databases">
        <authorList>
            <person name="Zaccaron A."/>
            <person name="Stergiopoulos I."/>
        </authorList>
    </citation>
    <scope>NUCLEOTIDE SEQUENCE</scope>
    <source>
        <strain evidence="2">Race5_Kim</strain>
    </source>
</reference>